<dbReference type="OrthoDB" id="5483972at2"/>
<dbReference type="Gene3D" id="1.10.287.130">
    <property type="match status" value="1"/>
</dbReference>
<accession>A5GE89</accession>
<dbReference type="GO" id="GO:0000160">
    <property type="term" value="P:phosphorelay signal transduction system"/>
    <property type="evidence" value="ECO:0007669"/>
    <property type="project" value="UniProtKB-KW"/>
</dbReference>
<sequence>MLGNSREDLTGKNSYDFPPTKPIFSLQKTGEVINNGALLDIPEETVQTGNKGTQILHTKKIPILDDTGTPQYLLGISEDITARKKLEEHLLQAQKMEAIGLLAGRIAHDFNNMLMAIIDGQSFKEINNP</sequence>
<evidence type="ECO:0000313" key="7">
    <source>
        <dbReference type="EMBL" id="ABQ25744.1"/>
    </source>
</evidence>
<name>A5GE89_GEOUR</name>
<dbReference type="InterPro" id="IPR000700">
    <property type="entry name" value="PAS-assoc_C"/>
</dbReference>
<dbReference type="Gene3D" id="3.30.450.20">
    <property type="entry name" value="PAS domain"/>
    <property type="match status" value="1"/>
</dbReference>
<dbReference type="Proteomes" id="UP000006695">
    <property type="component" value="Chromosome"/>
</dbReference>
<dbReference type="GO" id="GO:0016301">
    <property type="term" value="F:kinase activity"/>
    <property type="evidence" value="ECO:0007669"/>
    <property type="project" value="UniProtKB-KW"/>
</dbReference>
<keyword evidence="1" id="KW-0808">Transferase</keyword>
<feature type="domain" description="PAC" evidence="6">
    <location>
        <begin position="39"/>
        <end position="92"/>
    </location>
</feature>
<evidence type="ECO:0000259" key="6">
    <source>
        <dbReference type="PROSITE" id="PS50113"/>
    </source>
</evidence>
<evidence type="ECO:0000256" key="1">
    <source>
        <dbReference type="ARBA" id="ARBA00022679"/>
    </source>
</evidence>
<dbReference type="KEGG" id="gur:Gura_1546"/>
<protein>
    <recommendedName>
        <fullName evidence="6">PAC domain-containing protein</fullName>
    </recommendedName>
</protein>
<dbReference type="InterPro" id="IPR013656">
    <property type="entry name" value="PAS_4"/>
</dbReference>
<evidence type="ECO:0000256" key="5">
    <source>
        <dbReference type="ARBA" id="ARBA00023012"/>
    </source>
</evidence>
<keyword evidence="2" id="KW-0547">Nucleotide-binding</keyword>
<keyword evidence="4" id="KW-0067">ATP-binding</keyword>
<keyword evidence="5" id="KW-0902">Two-component regulatory system</keyword>
<keyword evidence="8" id="KW-1185">Reference proteome</keyword>
<dbReference type="GO" id="GO:0005524">
    <property type="term" value="F:ATP binding"/>
    <property type="evidence" value="ECO:0007669"/>
    <property type="project" value="UniProtKB-KW"/>
</dbReference>
<evidence type="ECO:0000256" key="4">
    <source>
        <dbReference type="ARBA" id="ARBA00022840"/>
    </source>
</evidence>
<keyword evidence="3" id="KW-0418">Kinase</keyword>
<dbReference type="HOGENOM" id="CLU_1945697_0_0_7"/>
<gene>
    <name evidence="7" type="ordered locus">Gura_1546</name>
</gene>
<evidence type="ECO:0000256" key="2">
    <source>
        <dbReference type="ARBA" id="ARBA00022741"/>
    </source>
</evidence>
<dbReference type="PANTHER" id="PTHR43065">
    <property type="entry name" value="SENSOR HISTIDINE KINASE"/>
    <property type="match status" value="1"/>
</dbReference>
<dbReference type="AlphaFoldDB" id="A5GE89"/>
<dbReference type="PROSITE" id="PS50113">
    <property type="entry name" value="PAC"/>
    <property type="match status" value="1"/>
</dbReference>
<dbReference type="STRING" id="351605.Gura_1546"/>
<proteinExistence type="predicted"/>
<evidence type="ECO:0000256" key="3">
    <source>
        <dbReference type="ARBA" id="ARBA00022777"/>
    </source>
</evidence>
<dbReference type="InterPro" id="IPR035965">
    <property type="entry name" value="PAS-like_dom_sf"/>
</dbReference>
<evidence type="ECO:0000313" key="8">
    <source>
        <dbReference type="Proteomes" id="UP000006695"/>
    </source>
</evidence>
<dbReference type="PANTHER" id="PTHR43065:SF46">
    <property type="entry name" value="C4-DICARBOXYLATE TRANSPORT SENSOR PROTEIN DCTB"/>
    <property type="match status" value="1"/>
</dbReference>
<dbReference type="SUPFAM" id="SSF55785">
    <property type="entry name" value="PYP-like sensor domain (PAS domain)"/>
    <property type="match status" value="1"/>
</dbReference>
<reference evidence="7 8" key="1">
    <citation type="submission" date="2007-05" db="EMBL/GenBank/DDBJ databases">
        <title>Complete sequence of Geobacter uraniireducens Rf4.</title>
        <authorList>
            <consortium name="US DOE Joint Genome Institute"/>
            <person name="Copeland A."/>
            <person name="Lucas S."/>
            <person name="Lapidus A."/>
            <person name="Barry K."/>
            <person name="Detter J.C."/>
            <person name="Glavina del Rio T."/>
            <person name="Hammon N."/>
            <person name="Israni S."/>
            <person name="Dalin E."/>
            <person name="Tice H."/>
            <person name="Pitluck S."/>
            <person name="Chertkov O."/>
            <person name="Brettin T."/>
            <person name="Bruce D."/>
            <person name="Han C."/>
            <person name="Schmutz J."/>
            <person name="Larimer F."/>
            <person name="Land M."/>
            <person name="Hauser L."/>
            <person name="Kyrpides N."/>
            <person name="Mikhailova N."/>
            <person name="Shelobolina E."/>
            <person name="Aklujkar M."/>
            <person name="Lovley D."/>
            <person name="Richardson P."/>
        </authorList>
    </citation>
    <scope>NUCLEOTIDE SEQUENCE [LARGE SCALE GENOMIC DNA]</scope>
    <source>
        <strain evidence="7 8">Rf4</strain>
    </source>
</reference>
<dbReference type="Pfam" id="PF08448">
    <property type="entry name" value="PAS_4"/>
    <property type="match status" value="1"/>
</dbReference>
<dbReference type="EMBL" id="CP000698">
    <property type="protein sequence ID" value="ABQ25744.1"/>
    <property type="molecule type" value="Genomic_DNA"/>
</dbReference>
<organism evidence="7 8">
    <name type="scientific">Geotalea uraniireducens (strain Rf4)</name>
    <name type="common">Geobacter uraniireducens</name>
    <dbReference type="NCBI Taxonomy" id="351605"/>
    <lineage>
        <taxon>Bacteria</taxon>
        <taxon>Pseudomonadati</taxon>
        <taxon>Thermodesulfobacteriota</taxon>
        <taxon>Desulfuromonadia</taxon>
        <taxon>Geobacterales</taxon>
        <taxon>Geobacteraceae</taxon>
        <taxon>Geotalea</taxon>
    </lineage>
</organism>